<organism evidence="2 3">
    <name type="scientific">Oceanobacillus chungangensis</name>
    <dbReference type="NCBI Taxonomy" id="1229152"/>
    <lineage>
        <taxon>Bacteria</taxon>
        <taxon>Bacillati</taxon>
        <taxon>Bacillota</taxon>
        <taxon>Bacilli</taxon>
        <taxon>Bacillales</taxon>
        <taxon>Bacillaceae</taxon>
        <taxon>Oceanobacillus</taxon>
    </lineage>
</organism>
<keyword evidence="1" id="KW-0472">Membrane</keyword>
<feature type="transmembrane region" description="Helical" evidence="1">
    <location>
        <begin position="33"/>
        <end position="52"/>
    </location>
</feature>
<dbReference type="EMBL" id="PIOD01000014">
    <property type="protein sequence ID" value="RDW17278.1"/>
    <property type="molecule type" value="Genomic_DNA"/>
</dbReference>
<reference evidence="3" key="1">
    <citation type="submission" date="2017-11" db="EMBL/GenBank/DDBJ databases">
        <authorList>
            <person name="Zhu W."/>
        </authorList>
    </citation>
    <scope>NUCLEOTIDE SEQUENCE [LARGE SCALE GENOMIC DNA]</scope>
    <source>
        <strain evidence="3">CAU 1051</strain>
    </source>
</reference>
<feature type="transmembrane region" description="Helical" evidence="1">
    <location>
        <begin position="104"/>
        <end position="124"/>
    </location>
</feature>
<protein>
    <submittedName>
        <fullName evidence="2">Uncharacterized protein</fullName>
    </submittedName>
</protein>
<dbReference type="RefSeq" id="WP_115750289.1">
    <property type="nucleotide sequence ID" value="NZ_PIOD01000014.1"/>
</dbReference>
<evidence type="ECO:0000313" key="2">
    <source>
        <dbReference type="EMBL" id="RDW17278.1"/>
    </source>
</evidence>
<accession>A0A3D8PPU2</accession>
<dbReference type="AlphaFoldDB" id="A0A3D8PPU2"/>
<evidence type="ECO:0000313" key="3">
    <source>
        <dbReference type="Proteomes" id="UP000256520"/>
    </source>
</evidence>
<evidence type="ECO:0000256" key="1">
    <source>
        <dbReference type="SAM" id="Phobius"/>
    </source>
</evidence>
<feature type="transmembrane region" description="Helical" evidence="1">
    <location>
        <begin position="64"/>
        <end position="84"/>
    </location>
</feature>
<keyword evidence="1" id="KW-0812">Transmembrane</keyword>
<feature type="transmembrane region" description="Helical" evidence="1">
    <location>
        <begin position="136"/>
        <end position="156"/>
    </location>
</feature>
<dbReference type="PROSITE" id="PS51257">
    <property type="entry name" value="PROKAR_LIPOPROTEIN"/>
    <property type="match status" value="1"/>
</dbReference>
<name>A0A3D8PPU2_9BACI</name>
<dbReference type="Proteomes" id="UP000256520">
    <property type="component" value="Unassembled WGS sequence"/>
</dbReference>
<comment type="caution">
    <text evidence="2">The sequence shown here is derived from an EMBL/GenBank/DDBJ whole genome shotgun (WGS) entry which is preliminary data.</text>
</comment>
<gene>
    <name evidence="2" type="ORF">CWR45_12860</name>
</gene>
<keyword evidence="3" id="KW-1185">Reference proteome</keyword>
<dbReference type="OrthoDB" id="2933816at2"/>
<keyword evidence="1" id="KW-1133">Transmembrane helix</keyword>
<sequence>MRKLCGIVIIIFSLVLALGCALLFQEDIILSNIILWIISLPLFISGQIIRTSKSEFKYRGKRWVSIYIFFFFIFPLLIYLYGYYNDLKENTFVDEQFIIYQPTSGSLGDLSLVVFMILISLFAGRFLNPDLKRKGLLNVLIIVTIIFLIGFNYFMFSDYRGIHEEKGLVCSNWKGERHIISYEEIESVYVEPYVHYARLSSTSDETRFAWKMTFQTNNQKNEVVYHFPIMSVFGLEQTMDMEKVSMENDIPFIIGEMSQESLKWFDLDLELEGLDKERYYELFHVNN</sequence>
<proteinExistence type="predicted"/>